<dbReference type="PANTHER" id="PTHR30012">
    <property type="entry name" value="GENERAL SECRETION PATHWAY PROTEIN"/>
    <property type="match status" value="1"/>
</dbReference>
<feature type="transmembrane region" description="Helical" evidence="10">
    <location>
        <begin position="129"/>
        <end position="147"/>
    </location>
</feature>
<keyword evidence="6 9" id="KW-0812">Transmembrane</keyword>
<name>Q2LQ79_SYNAS</name>
<keyword evidence="3 9" id="KW-0813">Transport</keyword>
<keyword evidence="8 10" id="KW-0472">Membrane</keyword>
<dbReference type="PRINTS" id="PR00812">
    <property type="entry name" value="BCTERIALGSPF"/>
</dbReference>
<dbReference type="OrthoDB" id="9805682at2"/>
<feature type="transmembrane region" description="Helical" evidence="10">
    <location>
        <begin position="210"/>
        <end position="236"/>
    </location>
</feature>
<feature type="transmembrane region" description="Helical" evidence="10">
    <location>
        <begin position="168"/>
        <end position="190"/>
    </location>
</feature>
<keyword evidence="13" id="KW-1185">Reference proteome</keyword>
<reference evidence="12 13" key="1">
    <citation type="journal article" date="2007" name="Proc. Natl. Acad. Sci. U.S.A.">
        <title>The genome of Syntrophus aciditrophicus: life at the thermodynamic limit of microbial growth.</title>
        <authorList>
            <person name="McInerney M.J."/>
            <person name="Rohlin L."/>
            <person name="Mouttaki H."/>
            <person name="Kim U."/>
            <person name="Krupp R.S."/>
            <person name="Rios-Hernandez L."/>
            <person name="Sieber J."/>
            <person name="Struchtemeyer C.G."/>
            <person name="Bhattacharyya A."/>
            <person name="Campbell J.W."/>
            <person name="Gunsalus R.P."/>
        </authorList>
    </citation>
    <scope>NUCLEOTIDE SEQUENCE [LARGE SCALE GENOMIC DNA]</scope>
    <source>
        <strain evidence="12 13">SB</strain>
    </source>
</reference>
<keyword evidence="4" id="KW-1003">Cell membrane</keyword>
<dbReference type="InParanoid" id="Q2LQ79"/>
<keyword evidence="7 10" id="KW-1133">Transmembrane helix</keyword>
<dbReference type="KEGG" id="sat:SYN_01284"/>
<dbReference type="eggNOG" id="COG1459">
    <property type="taxonomic scope" value="Bacteria"/>
</dbReference>
<feature type="transmembrane region" description="Helical" evidence="10">
    <location>
        <begin position="374"/>
        <end position="394"/>
    </location>
</feature>
<dbReference type="InterPro" id="IPR018076">
    <property type="entry name" value="T2SS_GspF_dom"/>
</dbReference>
<evidence type="ECO:0000256" key="7">
    <source>
        <dbReference type="ARBA" id="ARBA00022989"/>
    </source>
</evidence>
<gene>
    <name evidence="12" type="ORF">SYN_01284</name>
</gene>
<dbReference type="PROSITE" id="PS00874">
    <property type="entry name" value="T2SP_F"/>
    <property type="match status" value="1"/>
</dbReference>
<dbReference type="InterPro" id="IPR042094">
    <property type="entry name" value="T2SS_GspF_sf"/>
</dbReference>
<evidence type="ECO:0000256" key="5">
    <source>
        <dbReference type="ARBA" id="ARBA00022519"/>
    </source>
</evidence>
<dbReference type="Gene3D" id="1.20.81.30">
    <property type="entry name" value="Type II secretion system (T2SS), domain F"/>
    <property type="match status" value="2"/>
</dbReference>
<evidence type="ECO:0000313" key="12">
    <source>
        <dbReference type="EMBL" id="ABC76159.1"/>
    </source>
</evidence>
<comment type="subcellular location">
    <subcellularLocation>
        <location evidence="1">Cell inner membrane</location>
        <topology evidence="1">Multi-pass membrane protein</topology>
    </subcellularLocation>
    <subcellularLocation>
        <location evidence="9">Cell membrane</location>
        <topology evidence="9">Multi-pass membrane protein</topology>
    </subcellularLocation>
</comment>
<dbReference type="InterPro" id="IPR003004">
    <property type="entry name" value="GspF/PilC"/>
</dbReference>
<dbReference type="GO" id="GO:0015628">
    <property type="term" value="P:protein secretion by the type II secretion system"/>
    <property type="evidence" value="ECO:0007669"/>
    <property type="project" value="TreeGrafter"/>
</dbReference>
<evidence type="ECO:0000259" key="11">
    <source>
        <dbReference type="Pfam" id="PF00482"/>
    </source>
</evidence>
<proteinExistence type="inferred from homology"/>
<evidence type="ECO:0000256" key="2">
    <source>
        <dbReference type="ARBA" id="ARBA00005745"/>
    </source>
</evidence>
<dbReference type="FunFam" id="1.20.81.30:FF:000001">
    <property type="entry name" value="Type II secretion system protein F"/>
    <property type="match status" value="2"/>
</dbReference>
<evidence type="ECO:0000256" key="10">
    <source>
        <dbReference type="SAM" id="Phobius"/>
    </source>
</evidence>
<dbReference type="STRING" id="56780.SYN_01284"/>
<evidence type="ECO:0000313" key="13">
    <source>
        <dbReference type="Proteomes" id="UP000001933"/>
    </source>
</evidence>
<dbReference type="GO" id="GO:0005886">
    <property type="term" value="C:plasma membrane"/>
    <property type="evidence" value="ECO:0007669"/>
    <property type="project" value="UniProtKB-SubCell"/>
</dbReference>
<dbReference type="HOGENOM" id="CLU_035032_2_1_7"/>
<sequence length="403" mass="44034">MPEFLWEATTRRGEVKKGEMKVADEAALRTLLRRQGLKSITIRKKPKDLLEYLPFLKQKVKEKQIVVFARIFSTMINSGLPLIQCLDLLAQQETNKTFAKAITAIKEDIEGGSSLTDALKKYPEIFDELFVNLIAAGESGGILDVILGRLSTYMEKAMKLKRKVKGALTYPISVLVISIGVVTLLLLKVIPVFQKLFADMGGALPAPTQFLVNASAFMQNYFVYMVAGVIAAFFAFKQFYRTEKGTVLVDSMLLKMPVFGPLLKKVAVAKFTRTLSTMMSSGVPILDGLAIVSKTSGNRIVEEALMNTRRSISEGKTIAEPLEASGLFPPMVVQMIAVGEHTGALDAMLAKIADFYDDEVDAAVSAMTALLEPFMMVFLGGVVGGMIIAMYLPIFQMASVVGG</sequence>
<dbReference type="Proteomes" id="UP000001933">
    <property type="component" value="Chromosome"/>
</dbReference>
<dbReference type="Pfam" id="PF00482">
    <property type="entry name" value="T2SSF"/>
    <property type="match status" value="2"/>
</dbReference>
<evidence type="ECO:0000256" key="9">
    <source>
        <dbReference type="RuleBase" id="RU003923"/>
    </source>
</evidence>
<evidence type="ECO:0000256" key="3">
    <source>
        <dbReference type="ARBA" id="ARBA00022448"/>
    </source>
</evidence>
<evidence type="ECO:0000256" key="8">
    <source>
        <dbReference type="ARBA" id="ARBA00023136"/>
    </source>
</evidence>
<dbReference type="EMBL" id="CP000252">
    <property type="protein sequence ID" value="ABC76159.1"/>
    <property type="molecule type" value="Genomic_DNA"/>
</dbReference>
<protein>
    <submittedName>
        <fullName evidence="12">General secretion pathway protein F</fullName>
    </submittedName>
</protein>
<evidence type="ECO:0000256" key="6">
    <source>
        <dbReference type="ARBA" id="ARBA00022692"/>
    </source>
</evidence>
<evidence type="ECO:0000256" key="4">
    <source>
        <dbReference type="ARBA" id="ARBA00022475"/>
    </source>
</evidence>
<dbReference type="InterPro" id="IPR001992">
    <property type="entry name" value="T2SS_GspF/T4SS_PilC_CS"/>
</dbReference>
<feature type="domain" description="Type II secretion system protein GspF" evidence="11">
    <location>
        <begin position="271"/>
        <end position="393"/>
    </location>
</feature>
<dbReference type="PANTHER" id="PTHR30012:SF7">
    <property type="entry name" value="PROTEIN TRANSPORT PROTEIN HOFC HOMOLOG"/>
    <property type="match status" value="1"/>
</dbReference>
<dbReference type="AlphaFoldDB" id="Q2LQ79"/>
<organism evidence="12 13">
    <name type="scientific">Syntrophus aciditrophicus (strain SB)</name>
    <dbReference type="NCBI Taxonomy" id="56780"/>
    <lineage>
        <taxon>Bacteria</taxon>
        <taxon>Pseudomonadati</taxon>
        <taxon>Thermodesulfobacteriota</taxon>
        <taxon>Syntrophia</taxon>
        <taxon>Syntrophales</taxon>
        <taxon>Syntrophaceae</taxon>
        <taxon>Syntrophus</taxon>
    </lineage>
</organism>
<dbReference type="RefSeq" id="WP_011416194.1">
    <property type="nucleotide sequence ID" value="NC_007759.1"/>
</dbReference>
<accession>Q2LQ79</accession>
<evidence type="ECO:0000256" key="1">
    <source>
        <dbReference type="ARBA" id="ARBA00004429"/>
    </source>
</evidence>
<feature type="domain" description="Type II secretion system protein GspF" evidence="11">
    <location>
        <begin position="68"/>
        <end position="191"/>
    </location>
</feature>
<keyword evidence="5" id="KW-0997">Cell inner membrane</keyword>
<comment type="similarity">
    <text evidence="2 9">Belongs to the GSP F family.</text>
</comment>